<evidence type="ECO:0000256" key="1">
    <source>
        <dbReference type="SAM" id="MobiDB-lite"/>
    </source>
</evidence>
<feature type="region of interest" description="Disordered" evidence="1">
    <location>
        <begin position="167"/>
        <end position="208"/>
    </location>
</feature>
<sequence>MLGTPTGSKFRRFKGHPRRDGSKLAIDDDRRSLEDTEGSAAWNRLRAATRILYYWWRPTTARRRTTPGWPSNHFRILNNFELGPRLRCIICCSIETNYSVRRRSLEAAHDFGRTTIRPIHPSQRTYTSIWQIAAWFQRAFFATETPRGPKKQNEVLRQAAATCLFGSGNAGLNKDPRSRSGKEPVTADSRDGRRAEKARGWRHDAKFHAQKDSDLQATSIFSFSVL</sequence>
<gene>
    <name evidence="2" type="ORF">CABS02_03499</name>
</gene>
<comment type="caution">
    <text evidence="2">The sequence shown here is derived from an EMBL/GenBank/DDBJ whole genome shotgun (WGS) entry which is preliminary data.</text>
</comment>
<organism evidence="2 3">
    <name type="scientific">Colletotrichum abscissum</name>
    <dbReference type="NCBI Taxonomy" id="1671311"/>
    <lineage>
        <taxon>Eukaryota</taxon>
        <taxon>Fungi</taxon>
        <taxon>Dikarya</taxon>
        <taxon>Ascomycota</taxon>
        <taxon>Pezizomycotina</taxon>
        <taxon>Sordariomycetes</taxon>
        <taxon>Hypocreomycetidae</taxon>
        <taxon>Glomerellales</taxon>
        <taxon>Glomerellaceae</taxon>
        <taxon>Colletotrichum</taxon>
        <taxon>Colletotrichum acutatum species complex</taxon>
    </lineage>
</organism>
<evidence type="ECO:0000313" key="3">
    <source>
        <dbReference type="Proteomes" id="UP001056436"/>
    </source>
</evidence>
<dbReference type="Proteomes" id="UP001056436">
    <property type="component" value="Unassembled WGS sequence"/>
</dbReference>
<dbReference type="EMBL" id="SDAQ01000013">
    <property type="protein sequence ID" value="KAI3556216.1"/>
    <property type="molecule type" value="Genomic_DNA"/>
</dbReference>
<protein>
    <submittedName>
        <fullName evidence="2">Uncharacterized protein</fullName>
    </submittedName>
</protein>
<proteinExistence type="predicted"/>
<accession>A0A9P9XMD6</accession>
<feature type="region of interest" description="Disordered" evidence="1">
    <location>
        <begin position="1"/>
        <end position="22"/>
    </location>
</feature>
<reference evidence="2" key="1">
    <citation type="submission" date="2019-01" db="EMBL/GenBank/DDBJ databases">
        <title>Colletotrichum abscissum LGMF1257.</title>
        <authorList>
            <person name="Baroncelli R."/>
        </authorList>
    </citation>
    <scope>NUCLEOTIDE SEQUENCE</scope>
    <source>
        <strain evidence="2">Ca142</strain>
    </source>
</reference>
<evidence type="ECO:0000313" key="2">
    <source>
        <dbReference type="EMBL" id="KAI3556216.1"/>
    </source>
</evidence>
<feature type="compositionally biased region" description="Basic and acidic residues" evidence="1">
    <location>
        <begin position="188"/>
        <end position="208"/>
    </location>
</feature>
<dbReference type="AlphaFoldDB" id="A0A9P9XMD6"/>
<keyword evidence="3" id="KW-1185">Reference proteome</keyword>
<name>A0A9P9XMD6_9PEZI</name>